<protein>
    <recommendedName>
        <fullName evidence="3">ATP-binding protein</fullName>
    </recommendedName>
</protein>
<dbReference type="RefSeq" id="WP_216652038.1">
    <property type="nucleotide sequence ID" value="NZ_CP141058.1"/>
</dbReference>
<evidence type="ECO:0000313" key="2">
    <source>
        <dbReference type="Proteomes" id="UP001291999"/>
    </source>
</evidence>
<proteinExistence type="predicted"/>
<name>A0ABU5K6X6_9ACTN</name>
<dbReference type="Proteomes" id="UP001291999">
    <property type="component" value="Unassembled WGS sequence"/>
</dbReference>
<gene>
    <name evidence="1" type="ORF">SFC79_02670</name>
</gene>
<evidence type="ECO:0000313" key="1">
    <source>
        <dbReference type="EMBL" id="MDZ5660656.1"/>
    </source>
</evidence>
<comment type="caution">
    <text evidence="1">The sequence shown here is derived from an EMBL/GenBank/DDBJ whole genome shotgun (WGS) entry which is preliminary data.</text>
</comment>
<keyword evidence="2" id="KW-1185">Reference proteome</keyword>
<accession>A0ABU5K6X6</accession>
<reference evidence="1 2" key="1">
    <citation type="submission" date="2023-11" db="EMBL/GenBank/DDBJ databases">
        <title>Novel species in genus Nocardioides.</title>
        <authorList>
            <person name="Zhou H."/>
        </authorList>
    </citation>
    <scope>NUCLEOTIDE SEQUENCE [LARGE SCALE GENOMIC DNA]</scope>
    <source>
        <strain evidence="1 2">S-58</strain>
    </source>
</reference>
<dbReference type="EMBL" id="JAXQPW010000001">
    <property type="protein sequence ID" value="MDZ5660656.1"/>
    <property type="molecule type" value="Genomic_DNA"/>
</dbReference>
<organism evidence="1 2">
    <name type="scientific">Nocardioides renjunii</name>
    <dbReference type="NCBI Taxonomy" id="3095075"/>
    <lineage>
        <taxon>Bacteria</taxon>
        <taxon>Bacillati</taxon>
        <taxon>Actinomycetota</taxon>
        <taxon>Actinomycetes</taxon>
        <taxon>Propionibacteriales</taxon>
        <taxon>Nocardioidaceae</taxon>
        <taxon>Nocardioides</taxon>
    </lineage>
</organism>
<sequence>MSNPSGSRPKHLKSSPFAPAPEVVVENYDIGDRVSHDLYGLGTVTKVDSHAVTVDFGSQAVRIKPPFAKMQHL</sequence>
<evidence type="ECO:0008006" key="3">
    <source>
        <dbReference type="Google" id="ProtNLM"/>
    </source>
</evidence>